<evidence type="ECO:0000313" key="17">
    <source>
        <dbReference type="EMBL" id="MBB2894701.1"/>
    </source>
</evidence>
<evidence type="ECO:0000259" key="14">
    <source>
        <dbReference type="Pfam" id="PF01433"/>
    </source>
</evidence>
<dbReference type="Pfam" id="PF01433">
    <property type="entry name" value="Peptidase_M1"/>
    <property type="match status" value="1"/>
</dbReference>
<dbReference type="InterPro" id="IPR001930">
    <property type="entry name" value="Peptidase_M1"/>
</dbReference>
<keyword evidence="18" id="KW-1185">Reference proteome</keyword>
<evidence type="ECO:0000256" key="10">
    <source>
        <dbReference type="ARBA" id="ARBA00022833"/>
    </source>
</evidence>
<comment type="similarity">
    <text evidence="3">Belongs to the peptidase M1 family.</text>
</comment>
<reference evidence="17 18" key="1">
    <citation type="submission" date="2020-08" db="EMBL/GenBank/DDBJ databases">
        <title>Sequencing the genomes of 1000 actinobacteria strains.</title>
        <authorList>
            <person name="Klenk H.-P."/>
        </authorList>
    </citation>
    <scope>NUCLEOTIDE SEQUENCE [LARGE SCALE GENOMIC DNA]</scope>
    <source>
        <strain evidence="17 18">DSM 105369</strain>
    </source>
</reference>
<evidence type="ECO:0000256" key="3">
    <source>
        <dbReference type="ARBA" id="ARBA00010136"/>
    </source>
</evidence>
<keyword evidence="8" id="KW-0479">Metal-binding</keyword>
<dbReference type="CDD" id="cd09602">
    <property type="entry name" value="M1_APN"/>
    <property type="match status" value="1"/>
</dbReference>
<dbReference type="InterPro" id="IPR045357">
    <property type="entry name" value="Aminopeptidase_N-like_N"/>
</dbReference>
<dbReference type="PRINTS" id="PR00756">
    <property type="entry name" value="ALADIPTASE"/>
</dbReference>
<dbReference type="GO" id="GO:0043171">
    <property type="term" value="P:peptide catabolic process"/>
    <property type="evidence" value="ECO:0007669"/>
    <property type="project" value="TreeGrafter"/>
</dbReference>
<comment type="cofactor">
    <cofactor evidence="2">
        <name>Zn(2+)</name>
        <dbReference type="ChEBI" id="CHEBI:29105"/>
    </cofactor>
</comment>
<gene>
    <name evidence="17" type="ORF">FHU39_004752</name>
</gene>
<dbReference type="GO" id="GO:0008270">
    <property type="term" value="F:zinc ion binding"/>
    <property type="evidence" value="ECO:0007669"/>
    <property type="project" value="InterPro"/>
</dbReference>
<dbReference type="Proteomes" id="UP000559182">
    <property type="component" value="Unassembled WGS sequence"/>
</dbReference>
<dbReference type="Pfam" id="PF11838">
    <property type="entry name" value="ERAP1_C"/>
    <property type="match status" value="1"/>
</dbReference>
<dbReference type="InterPro" id="IPR024571">
    <property type="entry name" value="ERAP1-like_C_dom"/>
</dbReference>
<evidence type="ECO:0000259" key="15">
    <source>
        <dbReference type="Pfam" id="PF11838"/>
    </source>
</evidence>
<dbReference type="EMBL" id="JACHVQ010000007">
    <property type="protein sequence ID" value="MBB2894701.1"/>
    <property type="molecule type" value="Genomic_DNA"/>
</dbReference>
<organism evidence="17 18">
    <name type="scientific">Flexivirga oryzae</name>
    <dbReference type="NCBI Taxonomy" id="1794944"/>
    <lineage>
        <taxon>Bacteria</taxon>
        <taxon>Bacillati</taxon>
        <taxon>Actinomycetota</taxon>
        <taxon>Actinomycetes</taxon>
        <taxon>Micrococcales</taxon>
        <taxon>Dermacoccaceae</taxon>
        <taxon>Flexivirga</taxon>
    </lineage>
</organism>
<dbReference type="Gene3D" id="2.60.40.1730">
    <property type="entry name" value="tricorn interacting facor f3 domain"/>
    <property type="match status" value="1"/>
</dbReference>
<dbReference type="GO" id="GO:0070006">
    <property type="term" value="F:metalloaminopeptidase activity"/>
    <property type="evidence" value="ECO:0007669"/>
    <property type="project" value="TreeGrafter"/>
</dbReference>
<dbReference type="GO" id="GO:0005615">
    <property type="term" value="C:extracellular space"/>
    <property type="evidence" value="ECO:0007669"/>
    <property type="project" value="TreeGrafter"/>
</dbReference>
<evidence type="ECO:0000256" key="9">
    <source>
        <dbReference type="ARBA" id="ARBA00022801"/>
    </source>
</evidence>
<dbReference type="RefSeq" id="WP_183323134.1">
    <property type="nucleotide sequence ID" value="NZ_JACHVQ010000007.1"/>
</dbReference>
<feature type="domain" description="ERAP1-like C-terminal" evidence="15">
    <location>
        <begin position="514"/>
        <end position="824"/>
    </location>
</feature>
<keyword evidence="10" id="KW-0862">Zinc</keyword>
<proteinExistence type="inferred from homology"/>
<comment type="caution">
    <text evidence="17">The sequence shown here is derived from an EMBL/GenBank/DDBJ whole genome shotgun (WGS) entry which is preliminary data.</text>
</comment>
<dbReference type="PANTHER" id="PTHR11533:SF174">
    <property type="entry name" value="PUROMYCIN-SENSITIVE AMINOPEPTIDASE-RELATED"/>
    <property type="match status" value="1"/>
</dbReference>
<keyword evidence="9 17" id="KW-0378">Hydrolase</keyword>
<comment type="catalytic activity">
    <reaction evidence="1">
        <text>Release of an N-terminal amino acid, Xaa-|-Yaa- from a peptide, amide or arylamide. Xaa is preferably Ala, but may be most amino acids including Pro (slow action). When a terminal hydrophobic residue is followed by a prolyl residue, the two may be released as an intact Xaa-Pro dipeptide.</text>
        <dbReference type="EC" id="3.4.11.2"/>
    </reaction>
</comment>
<dbReference type="InterPro" id="IPR050344">
    <property type="entry name" value="Peptidase_M1_aminopeptidases"/>
</dbReference>
<dbReference type="NCBIfam" id="TIGR02412">
    <property type="entry name" value="pepN_strep_liv"/>
    <property type="match status" value="1"/>
</dbReference>
<dbReference type="EC" id="3.4.11.2" evidence="4"/>
<dbReference type="InterPro" id="IPR012778">
    <property type="entry name" value="Pept_M1_aminopeptidase"/>
</dbReference>
<dbReference type="Pfam" id="PF17900">
    <property type="entry name" value="Peptidase_M1_N"/>
    <property type="match status" value="1"/>
</dbReference>
<evidence type="ECO:0000256" key="2">
    <source>
        <dbReference type="ARBA" id="ARBA00001947"/>
    </source>
</evidence>
<evidence type="ECO:0000256" key="1">
    <source>
        <dbReference type="ARBA" id="ARBA00000098"/>
    </source>
</evidence>
<dbReference type="SUPFAM" id="SSF63737">
    <property type="entry name" value="Leukotriene A4 hydrolase N-terminal domain"/>
    <property type="match status" value="1"/>
</dbReference>
<dbReference type="PANTHER" id="PTHR11533">
    <property type="entry name" value="PROTEASE M1 ZINC METALLOPROTEASE"/>
    <property type="match status" value="1"/>
</dbReference>
<dbReference type="GO" id="GO:0016285">
    <property type="term" value="F:alanyl aminopeptidase activity"/>
    <property type="evidence" value="ECO:0007669"/>
    <property type="project" value="UniProtKB-EC"/>
</dbReference>
<dbReference type="GO" id="GO:0016020">
    <property type="term" value="C:membrane"/>
    <property type="evidence" value="ECO:0007669"/>
    <property type="project" value="TreeGrafter"/>
</dbReference>
<evidence type="ECO:0000256" key="7">
    <source>
        <dbReference type="ARBA" id="ARBA00022670"/>
    </source>
</evidence>
<evidence type="ECO:0000256" key="5">
    <source>
        <dbReference type="ARBA" id="ARBA00015611"/>
    </source>
</evidence>
<dbReference type="SUPFAM" id="SSF55486">
    <property type="entry name" value="Metalloproteases ('zincins'), catalytic domain"/>
    <property type="match status" value="1"/>
</dbReference>
<dbReference type="GO" id="GO:0006508">
    <property type="term" value="P:proteolysis"/>
    <property type="evidence" value="ECO:0007669"/>
    <property type="project" value="UniProtKB-KW"/>
</dbReference>
<protein>
    <recommendedName>
        <fullName evidence="5">Aminopeptidase N</fullName>
        <ecNumber evidence="4">3.4.11.2</ecNumber>
    </recommendedName>
    <alternativeName>
        <fullName evidence="12">Alanine aminopeptidase</fullName>
    </alternativeName>
    <alternativeName>
        <fullName evidence="13">Lysyl aminopeptidase</fullName>
    </alternativeName>
</protein>
<name>A0A839NJ81_9MICO</name>
<evidence type="ECO:0000256" key="6">
    <source>
        <dbReference type="ARBA" id="ARBA00022438"/>
    </source>
</evidence>
<evidence type="ECO:0000313" key="18">
    <source>
        <dbReference type="Proteomes" id="UP000559182"/>
    </source>
</evidence>
<evidence type="ECO:0000259" key="16">
    <source>
        <dbReference type="Pfam" id="PF17900"/>
    </source>
</evidence>
<evidence type="ECO:0000256" key="12">
    <source>
        <dbReference type="ARBA" id="ARBA00029811"/>
    </source>
</evidence>
<dbReference type="GO" id="GO:0005737">
    <property type="term" value="C:cytoplasm"/>
    <property type="evidence" value="ECO:0007669"/>
    <property type="project" value="TreeGrafter"/>
</dbReference>
<accession>A0A839NJ81</accession>
<feature type="domain" description="Aminopeptidase N-like N-terminal" evidence="16">
    <location>
        <begin position="21"/>
        <end position="181"/>
    </location>
</feature>
<evidence type="ECO:0000256" key="13">
    <source>
        <dbReference type="ARBA" id="ARBA00031533"/>
    </source>
</evidence>
<keyword evidence="7" id="KW-0645">Protease</keyword>
<evidence type="ECO:0000256" key="11">
    <source>
        <dbReference type="ARBA" id="ARBA00023049"/>
    </source>
</evidence>
<dbReference type="GO" id="GO:0042277">
    <property type="term" value="F:peptide binding"/>
    <property type="evidence" value="ECO:0007669"/>
    <property type="project" value="TreeGrafter"/>
</dbReference>
<sequence length="845" mass="91742">MGSLLRTEAQERAALIDVTGYDLALDLDQGEETFGSDVTIGFTCREPGASTFLDVDAESVTSITLNGEPVDPASVQDRRVNLAGLATDNTVRVVAQMRYRQDGEGLHRAVDPEDGKHYVYGMAFLDAGPSIFACFDQPDLKAPYDVRVRAPQDWVVAGNGAVERTGPGQWTLATTPPLATYFVTVCAGPYAVETDEHDGIPLGIYVRASLGDRLREQRDDIFEVTKQSFDYYHQLFGIRYPWGKYDQFFVPEFNAGAMENPGCVTLRDTYVFRGAHTRTQLFTRANTIAHEMAHMWFGDLVTMQWWDDLWLNESFAEYMAHRTTAEATRYDEAWVDFGITRKTWGYGVDRSPSTHPIAGAPAPDAESALTNFDGISYAKGASALRQLAAYVGDEAFLSGVRKHLSDHRFGNATMTDFLGAVEDASGRSLVDWTQGWLRSSGVDDIRLDVEQRDGTITRAELVVTPPQDDPVTRSHVLDLAAVEGGVATGTVRLHAASARTEVPELVGTPRAALLLPNSSDLTWATTVLDEQSLAAVQDALVAAPDPLIRLSIWSALLGGADTGRIDPRRVVQIFGVCWPHETVSSLSDVLGGLVRAFYPYRLVPQHDSAAALATIRDAGRRKLELVDGASPAALAAARLVAATTSDAELLARWAADEGRPTAASGDKDFGWAVVRRSASMGHLDGAQIDRVASADSSMSGHLSELRARAALPTESAKAWAWNQLYGESKLSNYEGLAVAEGFFDGYGENDATELLRGYADRFFAELPEVPQRYGDMAAEKFVIAAFPHRVIEPAVADAARTAIASPDNTAGVRRSLTDALDRLDRALLAHQRFGATASTPVATEG</sequence>
<evidence type="ECO:0000256" key="4">
    <source>
        <dbReference type="ARBA" id="ARBA00012564"/>
    </source>
</evidence>
<dbReference type="Gene3D" id="1.10.390.10">
    <property type="entry name" value="Neutral Protease Domain 2"/>
    <property type="match status" value="1"/>
</dbReference>
<keyword evidence="11" id="KW-0482">Metalloprotease</keyword>
<dbReference type="InterPro" id="IPR042097">
    <property type="entry name" value="Aminopeptidase_N-like_N_sf"/>
</dbReference>
<feature type="domain" description="Peptidase M1 membrane alanine aminopeptidase" evidence="14">
    <location>
        <begin position="222"/>
        <end position="435"/>
    </location>
</feature>
<evidence type="ECO:0000256" key="8">
    <source>
        <dbReference type="ARBA" id="ARBA00022723"/>
    </source>
</evidence>
<dbReference type="InterPro" id="IPR027268">
    <property type="entry name" value="Peptidase_M4/M1_CTD_sf"/>
</dbReference>
<keyword evidence="6 17" id="KW-0031">Aminopeptidase</keyword>
<dbReference type="InterPro" id="IPR014782">
    <property type="entry name" value="Peptidase_M1_dom"/>
</dbReference>
<dbReference type="AlphaFoldDB" id="A0A839NJ81"/>